<accession>A0A1L7XRC4</accession>
<keyword evidence="2" id="KW-1185">Reference proteome</keyword>
<sequence>MDSQTQTPSSTTPNYPIPKGCHAIPLSDLDLRPDSEIDVAILNPPPLTPSSSQKNAWFYWSTGYESMHPYTKRNIRAWHRRFSKFGWTVRVLDRKAGSPTNVEHFLDTKDPATFPKAFIDGRVGGEFGAQHTSDLVRFPLMLKYGGVYADVGMLQIGNLDAMWKKTIGDPDSRYDVLSYNCGGVNERSLANYFMACGKNNPFFDRCHRMLLELWNADGGKMTTEGMHASPLLSGIPLMGSDSRFSLEQQKELTDYITQGHVITAVMGLVDKEGDWNGPQYVVDHIYGIEYMVGSQLINEYTAWDGHKAFKLMSLPLPKEGEVESEEQKQAREIVEGCLSRSFGFKLAHGIILRFIGETLGSLWRENEGSDDVPGTYGHWLRYGMIHWDQDVLLETQKYTEREPTRVGPLLREA</sequence>
<evidence type="ECO:0000313" key="2">
    <source>
        <dbReference type="Proteomes" id="UP000184330"/>
    </source>
</evidence>
<protein>
    <recommendedName>
        <fullName evidence="3">Capsule polysaccharide biosynthesis protein</fullName>
    </recommendedName>
</protein>
<dbReference type="OrthoDB" id="409543at2759"/>
<dbReference type="Proteomes" id="UP000184330">
    <property type="component" value="Unassembled WGS sequence"/>
</dbReference>
<evidence type="ECO:0000313" key="1">
    <source>
        <dbReference type="EMBL" id="CZR67611.1"/>
    </source>
</evidence>
<reference evidence="1 2" key="1">
    <citation type="submission" date="2016-03" db="EMBL/GenBank/DDBJ databases">
        <authorList>
            <person name="Ploux O."/>
        </authorList>
    </citation>
    <scope>NUCLEOTIDE SEQUENCE [LARGE SCALE GENOMIC DNA]</scope>
    <source>
        <strain evidence="1 2">UAMH 11012</strain>
    </source>
</reference>
<dbReference type="Gene3D" id="3.90.550.20">
    <property type="match status" value="1"/>
</dbReference>
<evidence type="ECO:0008006" key="3">
    <source>
        <dbReference type="Google" id="ProtNLM"/>
    </source>
</evidence>
<proteinExistence type="predicted"/>
<dbReference type="AlphaFoldDB" id="A0A1L7XRC4"/>
<dbReference type="GO" id="GO:0016757">
    <property type="term" value="F:glycosyltransferase activity"/>
    <property type="evidence" value="ECO:0007669"/>
    <property type="project" value="InterPro"/>
</dbReference>
<gene>
    <name evidence="1" type="ORF">PAC_17510</name>
</gene>
<organism evidence="1 2">
    <name type="scientific">Phialocephala subalpina</name>
    <dbReference type="NCBI Taxonomy" id="576137"/>
    <lineage>
        <taxon>Eukaryota</taxon>
        <taxon>Fungi</taxon>
        <taxon>Dikarya</taxon>
        <taxon>Ascomycota</taxon>
        <taxon>Pezizomycotina</taxon>
        <taxon>Leotiomycetes</taxon>
        <taxon>Helotiales</taxon>
        <taxon>Mollisiaceae</taxon>
        <taxon>Phialocephala</taxon>
        <taxon>Phialocephala fortinii species complex</taxon>
    </lineage>
</organism>
<dbReference type="EMBL" id="FJOG01000045">
    <property type="protein sequence ID" value="CZR67611.1"/>
    <property type="molecule type" value="Genomic_DNA"/>
</dbReference>
<dbReference type="SUPFAM" id="SSF53448">
    <property type="entry name" value="Nucleotide-diphospho-sugar transferases"/>
    <property type="match status" value="1"/>
</dbReference>
<name>A0A1L7XRC4_9HELO</name>
<dbReference type="InterPro" id="IPR008441">
    <property type="entry name" value="AfumC-like_glycosyl_Trfase"/>
</dbReference>
<dbReference type="Pfam" id="PF05704">
    <property type="entry name" value="Caps_synth"/>
    <property type="match status" value="1"/>
</dbReference>
<dbReference type="InterPro" id="IPR029044">
    <property type="entry name" value="Nucleotide-diphossugar_trans"/>
</dbReference>